<reference evidence="2 3" key="1">
    <citation type="journal article" date="2019" name="Nat. Ecol. Evol.">
        <title>Megaphylogeny resolves global patterns of mushroom evolution.</title>
        <authorList>
            <person name="Varga T."/>
            <person name="Krizsan K."/>
            <person name="Foldi C."/>
            <person name="Dima B."/>
            <person name="Sanchez-Garcia M."/>
            <person name="Sanchez-Ramirez S."/>
            <person name="Szollosi G.J."/>
            <person name="Szarkandi J.G."/>
            <person name="Papp V."/>
            <person name="Albert L."/>
            <person name="Andreopoulos W."/>
            <person name="Angelini C."/>
            <person name="Antonin V."/>
            <person name="Barry K.W."/>
            <person name="Bougher N.L."/>
            <person name="Buchanan P."/>
            <person name="Buyck B."/>
            <person name="Bense V."/>
            <person name="Catcheside P."/>
            <person name="Chovatia M."/>
            <person name="Cooper J."/>
            <person name="Damon W."/>
            <person name="Desjardin D."/>
            <person name="Finy P."/>
            <person name="Geml J."/>
            <person name="Haridas S."/>
            <person name="Hughes K."/>
            <person name="Justo A."/>
            <person name="Karasinski D."/>
            <person name="Kautmanova I."/>
            <person name="Kiss B."/>
            <person name="Kocsube S."/>
            <person name="Kotiranta H."/>
            <person name="LaButti K.M."/>
            <person name="Lechner B.E."/>
            <person name="Liimatainen K."/>
            <person name="Lipzen A."/>
            <person name="Lukacs Z."/>
            <person name="Mihaltcheva S."/>
            <person name="Morgado L.N."/>
            <person name="Niskanen T."/>
            <person name="Noordeloos M.E."/>
            <person name="Ohm R.A."/>
            <person name="Ortiz-Santana B."/>
            <person name="Ovrebo C."/>
            <person name="Racz N."/>
            <person name="Riley R."/>
            <person name="Savchenko A."/>
            <person name="Shiryaev A."/>
            <person name="Soop K."/>
            <person name="Spirin V."/>
            <person name="Szebenyi C."/>
            <person name="Tomsovsky M."/>
            <person name="Tulloss R.E."/>
            <person name="Uehling J."/>
            <person name="Grigoriev I.V."/>
            <person name="Vagvolgyi C."/>
            <person name="Papp T."/>
            <person name="Martin F.M."/>
            <person name="Miettinen O."/>
            <person name="Hibbett D.S."/>
            <person name="Nagy L.G."/>
        </authorList>
    </citation>
    <scope>NUCLEOTIDE SEQUENCE [LARGE SCALE GENOMIC DNA]</scope>
    <source>
        <strain evidence="2 3">CBS 309.79</strain>
    </source>
</reference>
<dbReference type="EMBL" id="ML178831">
    <property type="protein sequence ID" value="TFK99911.1"/>
    <property type="molecule type" value="Genomic_DNA"/>
</dbReference>
<feature type="domain" description="Yippee" evidence="1">
    <location>
        <begin position="30"/>
        <end position="125"/>
    </location>
</feature>
<dbReference type="OrthoDB" id="6407410at2759"/>
<feature type="non-terminal residue" evidence="2">
    <location>
        <position position="1"/>
    </location>
</feature>
<feature type="non-terminal residue" evidence="2">
    <location>
        <position position="125"/>
    </location>
</feature>
<evidence type="ECO:0000313" key="3">
    <source>
        <dbReference type="Proteomes" id="UP000305067"/>
    </source>
</evidence>
<proteinExistence type="predicted"/>
<dbReference type="AlphaFoldDB" id="A0A5C3QDZ3"/>
<evidence type="ECO:0000313" key="2">
    <source>
        <dbReference type="EMBL" id="TFK99911.1"/>
    </source>
</evidence>
<evidence type="ECO:0000259" key="1">
    <source>
        <dbReference type="PROSITE" id="PS51792"/>
    </source>
</evidence>
<dbReference type="Proteomes" id="UP000305067">
    <property type="component" value="Unassembled WGS sequence"/>
</dbReference>
<dbReference type="PROSITE" id="PS51792">
    <property type="entry name" value="YIPPEE"/>
    <property type="match status" value="1"/>
</dbReference>
<accession>A0A5C3QDZ3</accession>
<protein>
    <recommendedName>
        <fullName evidence="1">Yippee domain-containing protein</fullName>
    </recommendedName>
</protein>
<organism evidence="2 3">
    <name type="scientific">Pterulicium gracile</name>
    <dbReference type="NCBI Taxonomy" id="1884261"/>
    <lineage>
        <taxon>Eukaryota</taxon>
        <taxon>Fungi</taxon>
        <taxon>Dikarya</taxon>
        <taxon>Basidiomycota</taxon>
        <taxon>Agaricomycotina</taxon>
        <taxon>Agaricomycetes</taxon>
        <taxon>Agaricomycetidae</taxon>
        <taxon>Agaricales</taxon>
        <taxon>Pleurotineae</taxon>
        <taxon>Pterulaceae</taxon>
        <taxon>Pterulicium</taxon>
    </lineage>
</organism>
<name>A0A5C3QDZ3_9AGAR</name>
<gene>
    <name evidence="2" type="ORF">BDV98DRAFT_487474</name>
</gene>
<sequence>IPSLPASPRMTEPAFNCSPAAPRPLPSVPNRLLCKLCNAAITNHSLICTRKHSQFFRGFLGQAKLYVEASNTILARPKAQLMLSGAHVTQLVSCATCEAYLGYKIISTRHKDEQWKEGRWLLECE</sequence>
<dbReference type="STRING" id="1884261.A0A5C3QDZ3"/>
<keyword evidence="3" id="KW-1185">Reference proteome</keyword>
<dbReference type="InterPro" id="IPR034751">
    <property type="entry name" value="Yippee"/>
</dbReference>